<name>A0AAD6U414_9AGAR</name>
<dbReference type="Proteomes" id="UP001222325">
    <property type="component" value="Unassembled WGS sequence"/>
</dbReference>
<accession>A0AAD6U414</accession>
<proteinExistence type="predicted"/>
<gene>
    <name evidence="1" type="ORF">B0H15DRAFT_800557</name>
</gene>
<dbReference type="EMBL" id="JARJCN010000024">
    <property type="protein sequence ID" value="KAJ7089202.1"/>
    <property type="molecule type" value="Genomic_DNA"/>
</dbReference>
<evidence type="ECO:0000313" key="1">
    <source>
        <dbReference type="EMBL" id="KAJ7089202.1"/>
    </source>
</evidence>
<keyword evidence="2" id="KW-1185">Reference proteome</keyword>
<comment type="caution">
    <text evidence="1">The sequence shown here is derived from an EMBL/GenBank/DDBJ whole genome shotgun (WGS) entry which is preliminary data.</text>
</comment>
<organism evidence="1 2">
    <name type="scientific">Mycena belliarum</name>
    <dbReference type="NCBI Taxonomy" id="1033014"/>
    <lineage>
        <taxon>Eukaryota</taxon>
        <taxon>Fungi</taxon>
        <taxon>Dikarya</taxon>
        <taxon>Basidiomycota</taxon>
        <taxon>Agaricomycotina</taxon>
        <taxon>Agaricomycetes</taxon>
        <taxon>Agaricomycetidae</taxon>
        <taxon>Agaricales</taxon>
        <taxon>Marasmiineae</taxon>
        <taxon>Mycenaceae</taxon>
        <taxon>Mycena</taxon>
    </lineage>
</organism>
<protein>
    <submittedName>
        <fullName evidence="1">Uncharacterized protein</fullName>
    </submittedName>
</protein>
<reference evidence="1" key="1">
    <citation type="submission" date="2023-03" db="EMBL/GenBank/DDBJ databases">
        <title>Massive genome expansion in bonnet fungi (Mycena s.s.) driven by repeated elements and novel gene families across ecological guilds.</title>
        <authorList>
            <consortium name="Lawrence Berkeley National Laboratory"/>
            <person name="Harder C.B."/>
            <person name="Miyauchi S."/>
            <person name="Viragh M."/>
            <person name="Kuo A."/>
            <person name="Thoen E."/>
            <person name="Andreopoulos B."/>
            <person name="Lu D."/>
            <person name="Skrede I."/>
            <person name="Drula E."/>
            <person name="Henrissat B."/>
            <person name="Morin E."/>
            <person name="Kohler A."/>
            <person name="Barry K."/>
            <person name="LaButti K."/>
            <person name="Morin E."/>
            <person name="Salamov A."/>
            <person name="Lipzen A."/>
            <person name="Mereny Z."/>
            <person name="Hegedus B."/>
            <person name="Baldrian P."/>
            <person name="Stursova M."/>
            <person name="Weitz H."/>
            <person name="Taylor A."/>
            <person name="Grigoriev I.V."/>
            <person name="Nagy L.G."/>
            <person name="Martin F."/>
            <person name="Kauserud H."/>
        </authorList>
    </citation>
    <scope>NUCLEOTIDE SEQUENCE</scope>
    <source>
        <strain evidence="1">CBHHK173m</strain>
    </source>
</reference>
<dbReference type="AlphaFoldDB" id="A0AAD6U414"/>
<sequence length="153" mass="16511">MYLHIYRWGPMPFKASVVEQNTQALTDSAENTPHACNHPSGRWCDGCDGSRAIPRWGASSGMVNSAATYVVRGGVQIAWVEVVGGAHPVGNDAVCGVGHVGASDITVVHGDDATVVVERQWKIETQERNTPTGIDEIRGSYIDQPLYDAKYCP</sequence>
<evidence type="ECO:0000313" key="2">
    <source>
        <dbReference type="Proteomes" id="UP001222325"/>
    </source>
</evidence>